<evidence type="ECO:0000313" key="1">
    <source>
        <dbReference type="Proteomes" id="UP000887576"/>
    </source>
</evidence>
<sequence>MRIQDNDYGRAVDWWGCGVVMYEMMCGRLPFYADKHEKLFELILNGNLRYPSKLSPAAKDLLAGLLVKDPNRRLGGGPDDWREIQVHDFFKPIDWEKIYRKEIEPPFKPILQSETDTTYFDSHVMDHLVPLKNWMTSKEISHNSVSTTLENVLWQKTPKEMTKKWKVWNEWKNNLYKTKTIKSGQQPTNKVVAFCAIIFELSLSLFYLNVQHYYLKHIRLVSASKKQTRAFFIFFLPSFLCIFLHLHISDSEASPWSALDIDF</sequence>
<organism evidence="1 2">
    <name type="scientific">Panagrolaimus sp. JU765</name>
    <dbReference type="NCBI Taxonomy" id="591449"/>
    <lineage>
        <taxon>Eukaryota</taxon>
        <taxon>Metazoa</taxon>
        <taxon>Ecdysozoa</taxon>
        <taxon>Nematoda</taxon>
        <taxon>Chromadorea</taxon>
        <taxon>Rhabditida</taxon>
        <taxon>Tylenchina</taxon>
        <taxon>Panagrolaimomorpha</taxon>
        <taxon>Panagrolaimoidea</taxon>
        <taxon>Panagrolaimidae</taxon>
        <taxon>Panagrolaimus</taxon>
    </lineage>
</organism>
<name>A0AC34Q0W4_9BILA</name>
<dbReference type="Proteomes" id="UP000887576">
    <property type="component" value="Unplaced"/>
</dbReference>
<reference evidence="2" key="1">
    <citation type="submission" date="2022-11" db="UniProtKB">
        <authorList>
            <consortium name="WormBaseParasite"/>
        </authorList>
    </citation>
    <scope>IDENTIFICATION</scope>
</reference>
<evidence type="ECO:0000313" key="2">
    <source>
        <dbReference type="WBParaSite" id="JU765_v2.g11863.t2"/>
    </source>
</evidence>
<accession>A0AC34Q0W4</accession>
<protein>
    <submittedName>
        <fullName evidence="2">Uncharacterized protein</fullName>
    </submittedName>
</protein>
<proteinExistence type="predicted"/>
<dbReference type="WBParaSite" id="JU765_v2.g11863.t2">
    <property type="protein sequence ID" value="JU765_v2.g11863.t2"/>
    <property type="gene ID" value="JU765_v2.g11863"/>
</dbReference>